<proteinExistence type="predicted"/>
<protein>
    <submittedName>
        <fullName evidence="2">Uncharacterized protein</fullName>
    </submittedName>
</protein>
<accession>A0A225DMS8</accession>
<name>A0A225DMS8_9BACT</name>
<organism evidence="2 3">
    <name type="scientific">Fimbriiglobus ruber</name>
    <dbReference type="NCBI Taxonomy" id="1908690"/>
    <lineage>
        <taxon>Bacteria</taxon>
        <taxon>Pseudomonadati</taxon>
        <taxon>Planctomycetota</taxon>
        <taxon>Planctomycetia</taxon>
        <taxon>Gemmatales</taxon>
        <taxon>Gemmataceae</taxon>
        <taxon>Fimbriiglobus</taxon>
    </lineage>
</organism>
<dbReference type="RefSeq" id="WP_088255888.1">
    <property type="nucleotide sequence ID" value="NZ_NIDE01000007.1"/>
</dbReference>
<dbReference type="AlphaFoldDB" id="A0A225DMS8"/>
<dbReference type="EMBL" id="NIDE01000007">
    <property type="protein sequence ID" value="OWK40934.1"/>
    <property type="molecule type" value="Genomic_DNA"/>
</dbReference>
<evidence type="ECO:0000313" key="2">
    <source>
        <dbReference type="EMBL" id="OWK40934.1"/>
    </source>
</evidence>
<dbReference type="Proteomes" id="UP000214646">
    <property type="component" value="Unassembled WGS sequence"/>
</dbReference>
<keyword evidence="3" id="KW-1185">Reference proteome</keyword>
<feature type="compositionally biased region" description="Polar residues" evidence="1">
    <location>
        <begin position="26"/>
        <end position="36"/>
    </location>
</feature>
<reference evidence="3" key="1">
    <citation type="submission" date="2017-06" db="EMBL/GenBank/DDBJ databases">
        <title>Genome analysis of Fimbriiglobus ruber SP5, the first member of the order Planctomycetales with confirmed chitinolytic capability.</title>
        <authorList>
            <person name="Ravin N.V."/>
            <person name="Rakitin A.L."/>
            <person name="Ivanova A.A."/>
            <person name="Beletsky A.V."/>
            <person name="Kulichevskaya I.S."/>
            <person name="Mardanov A.V."/>
            <person name="Dedysh S.N."/>
        </authorList>
    </citation>
    <scope>NUCLEOTIDE SEQUENCE [LARGE SCALE GENOMIC DNA]</scope>
    <source>
        <strain evidence="3">SP5</strain>
    </source>
</reference>
<evidence type="ECO:0000256" key="1">
    <source>
        <dbReference type="SAM" id="MobiDB-lite"/>
    </source>
</evidence>
<comment type="caution">
    <text evidence="2">The sequence shown here is derived from an EMBL/GenBank/DDBJ whole genome shotgun (WGS) entry which is preliminary data.</text>
</comment>
<gene>
    <name evidence="2" type="ORF">FRUB_04826</name>
</gene>
<feature type="region of interest" description="Disordered" evidence="1">
    <location>
        <begin position="1"/>
        <end position="36"/>
    </location>
</feature>
<sequence length="118" mass="12779">MPKWLAEAEAAAPNKSATDWRGAGRETTTGLAGNKTTAKESVAEAFQNIQKAAGQNHLEVEQPFVSDCLMAELEAVGAALGKQELDARVKLLKRLRGDFSWALPLADRDRVDAFLAKQ</sequence>
<evidence type="ECO:0000313" key="3">
    <source>
        <dbReference type="Proteomes" id="UP000214646"/>
    </source>
</evidence>